<feature type="compositionally biased region" description="Basic and acidic residues" evidence="1">
    <location>
        <begin position="137"/>
        <end position="153"/>
    </location>
</feature>
<accession>A0ABM1A5I8</accession>
<feature type="region of interest" description="Disordered" evidence="1">
    <location>
        <begin position="135"/>
        <end position="166"/>
    </location>
</feature>
<proteinExistence type="predicted"/>
<keyword evidence="2" id="KW-1185">Reference proteome</keyword>
<dbReference type="RefSeq" id="XP_012941233.1">
    <property type="nucleotide sequence ID" value="XM_013085779.2"/>
</dbReference>
<evidence type="ECO:0000256" key="1">
    <source>
        <dbReference type="SAM" id="MobiDB-lite"/>
    </source>
</evidence>
<feature type="compositionally biased region" description="Polar residues" evidence="1">
    <location>
        <begin position="187"/>
        <end position="200"/>
    </location>
</feature>
<feature type="region of interest" description="Disordered" evidence="1">
    <location>
        <begin position="187"/>
        <end position="221"/>
    </location>
</feature>
<evidence type="ECO:0000313" key="2">
    <source>
        <dbReference type="Proteomes" id="UP000694888"/>
    </source>
</evidence>
<evidence type="ECO:0000313" key="3">
    <source>
        <dbReference type="RefSeq" id="XP_012941233.1"/>
    </source>
</evidence>
<feature type="compositionally biased region" description="Polar residues" evidence="1">
    <location>
        <begin position="155"/>
        <end position="166"/>
    </location>
</feature>
<feature type="compositionally biased region" description="Low complexity" evidence="1">
    <location>
        <begin position="201"/>
        <end position="212"/>
    </location>
</feature>
<protein>
    <submittedName>
        <fullName evidence="3">Uncharacterized protein LOC106012538</fullName>
    </submittedName>
</protein>
<reference evidence="3" key="1">
    <citation type="submission" date="2025-08" db="UniProtKB">
        <authorList>
            <consortium name="RefSeq"/>
        </authorList>
    </citation>
    <scope>IDENTIFICATION</scope>
</reference>
<gene>
    <name evidence="3" type="primary">LOC106012538</name>
</gene>
<dbReference type="Proteomes" id="UP000694888">
    <property type="component" value="Unplaced"/>
</dbReference>
<dbReference type="GeneID" id="106012538"/>
<organism evidence="2 3">
    <name type="scientific">Aplysia californica</name>
    <name type="common">California sea hare</name>
    <dbReference type="NCBI Taxonomy" id="6500"/>
    <lineage>
        <taxon>Eukaryota</taxon>
        <taxon>Metazoa</taxon>
        <taxon>Spiralia</taxon>
        <taxon>Lophotrochozoa</taxon>
        <taxon>Mollusca</taxon>
        <taxon>Gastropoda</taxon>
        <taxon>Heterobranchia</taxon>
        <taxon>Euthyneura</taxon>
        <taxon>Tectipleura</taxon>
        <taxon>Aplysiida</taxon>
        <taxon>Aplysioidea</taxon>
        <taxon>Aplysiidae</taxon>
        <taxon>Aplysia</taxon>
    </lineage>
</organism>
<name>A0ABM1A5I8_APLCA</name>
<sequence>MSNLPFHRPAEWELFRNESVTSKRQREALQESKARADAMRRGGDGLAWSEQRWVDQVVPAEMVNPDDFDTFNYRYQLYARPPPVLCKPRDLSDVADEAPPIHYNVRRVAVDKPCTAEPSPCSAHWVPRPWTLQETAEIPHRETNDRRVGRKADCSGNNNSQAPPAYNLINTAGSRCNNVSEAASVTQQSSCTSFTPSSTDNNNNCSKSKNNNAPTTDRKPAQYPLHCCPIQECGKTLGVGDKMLCQPNNSFPGNKPTTTNITAVCSRNKPNANEPYDEEKHGVLHCREMPICPGSGRTPHNAGPVLVCQPPPKDAKPKPGYGTYKIIGSKQYREAPEPLIENETKLPPHLEEYKEFTRRCPNYTIGRYDRSDPANELMLPSHKDAVLIRGSRSPFLFCRNPKAGKLPPLFKHVQTPPLDWSIPSFIMDELQQPQKK</sequence>